<keyword evidence="2" id="KW-1185">Reference proteome</keyword>
<evidence type="ECO:0000313" key="2">
    <source>
        <dbReference type="Proteomes" id="UP001596030"/>
    </source>
</evidence>
<proteinExistence type="predicted"/>
<dbReference type="EMBL" id="JBHSEU010000003">
    <property type="protein sequence ID" value="MFC4537382.1"/>
    <property type="molecule type" value="Genomic_DNA"/>
</dbReference>
<evidence type="ECO:0000313" key="1">
    <source>
        <dbReference type="EMBL" id="MFC4537382.1"/>
    </source>
</evidence>
<comment type="caution">
    <text evidence="1">The sequence shown here is derived from an EMBL/GenBank/DDBJ whole genome shotgun (WGS) entry which is preliminary data.</text>
</comment>
<name>A0ABV9CXB8_9GAMM</name>
<gene>
    <name evidence="1" type="ORF">ACFO0U_01125</name>
</gene>
<dbReference type="Proteomes" id="UP001596030">
    <property type="component" value="Unassembled WGS sequence"/>
</dbReference>
<dbReference type="RefSeq" id="WP_246977030.1">
    <property type="nucleotide sequence ID" value="NZ_JAKGAN010000017.1"/>
</dbReference>
<organism evidence="1 2">
    <name type="scientific">Chromohalobacter sarecensis</name>
    <dbReference type="NCBI Taxonomy" id="245294"/>
    <lineage>
        <taxon>Bacteria</taxon>
        <taxon>Pseudomonadati</taxon>
        <taxon>Pseudomonadota</taxon>
        <taxon>Gammaproteobacteria</taxon>
        <taxon>Oceanospirillales</taxon>
        <taxon>Halomonadaceae</taxon>
        <taxon>Chromohalobacter</taxon>
    </lineage>
</organism>
<protein>
    <submittedName>
        <fullName evidence="1">DUF2971 domain-containing protein</fullName>
    </submittedName>
</protein>
<accession>A0ABV9CXB8</accession>
<reference evidence="2" key="1">
    <citation type="journal article" date="2019" name="Int. J. Syst. Evol. Microbiol.">
        <title>The Global Catalogue of Microorganisms (GCM) 10K type strain sequencing project: providing services to taxonomists for standard genome sequencing and annotation.</title>
        <authorList>
            <consortium name="The Broad Institute Genomics Platform"/>
            <consortium name="The Broad Institute Genome Sequencing Center for Infectious Disease"/>
            <person name="Wu L."/>
            <person name="Ma J."/>
        </authorList>
    </citation>
    <scope>NUCLEOTIDE SEQUENCE [LARGE SCALE GENOMIC DNA]</scope>
    <source>
        <strain evidence="2">CGMCC 1.12121</strain>
    </source>
</reference>
<sequence>MDIFESFCHDPCFRMTPSWDQNDPKEFAIKNTPAIKEAEERFGENARYDLKNYLNLHGIISLCNSLTIPYMWDKYGDEGRGVAVSIEIDEEKPFLIFSNSNDTGYSLTHDRGFLYSPVRYTDIPDEDLAYFSIDPFIETHLVTKEKHKWEVENETRFILPFDFLSKILATQRGKEKITRILCQHNIYPAKFKKSTLNGIHYKLDEAYMYCITIEALSAIWKSSKENDIMFFSRIDTGIPGTTHGTIKKITLGENADKERFFNILKRRDGPFSISDAFVGALSKKVSRVYQVNIEEKLFLKVNDP</sequence>